<keyword evidence="1 4" id="KW-0808">Transferase</keyword>
<keyword evidence="5" id="KW-1185">Reference proteome</keyword>
<accession>A0A1W1V7J0</accession>
<dbReference type="EMBL" id="FWWU01000009">
    <property type="protein sequence ID" value="SMB89001.1"/>
    <property type="molecule type" value="Genomic_DNA"/>
</dbReference>
<evidence type="ECO:0000256" key="1">
    <source>
        <dbReference type="ARBA" id="ARBA00022679"/>
    </source>
</evidence>
<organism evidence="4 5">
    <name type="scientific">Deinococcus hopiensis KR-140</name>
    <dbReference type="NCBI Taxonomy" id="695939"/>
    <lineage>
        <taxon>Bacteria</taxon>
        <taxon>Thermotogati</taxon>
        <taxon>Deinococcota</taxon>
        <taxon>Deinococci</taxon>
        <taxon>Deinococcales</taxon>
        <taxon>Deinococcaceae</taxon>
        <taxon>Deinococcus</taxon>
    </lineage>
</organism>
<evidence type="ECO:0000259" key="3">
    <source>
        <dbReference type="Pfam" id="PF06094"/>
    </source>
</evidence>
<evidence type="ECO:0000313" key="4">
    <source>
        <dbReference type="EMBL" id="SMB89001.1"/>
    </source>
</evidence>
<dbReference type="InterPro" id="IPR045038">
    <property type="entry name" value="AIG2-like"/>
</dbReference>
<evidence type="ECO:0000256" key="2">
    <source>
        <dbReference type="ARBA" id="ARBA00030602"/>
    </source>
</evidence>
<dbReference type="PANTHER" id="PTHR31544">
    <property type="entry name" value="AIG2-LIKE PROTEIN D"/>
    <property type="match status" value="1"/>
</dbReference>
<dbReference type="PANTHER" id="PTHR31544:SF2">
    <property type="entry name" value="AIG2-LIKE PROTEIN D"/>
    <property type="match status" value="1"/>
</dbReference>
<dbReference type="InterPro" id="IPR036568">
    <property type="entry name" value="GGCT-like_sf"/>
</dbReference>
<dbReference type="AlphaFoldDB" id="A0A1W1V7J0"/>
<dbReference type="InterPro" id="IPR009288">
    <property type="entry name" value="AIG2-like_dom"/>
</dbReference>
<dbReference type="OrthoDB" id="8538589at2"/>
<protein>
    <recommendedName>
        <fullName evidence="2">Putative gamma-glutamylcyclotransferase</fullName>
    </recommendedName>
</protein>
<dbReference type="Gene3D" id="3.10.490.10">
    <property type="entry name" value="Gamma-glutamyl cyclotransferase-like"/>
    <property type="match status" value="1"/>
</dbReference>
<name>A0A1W1V7J0_9DEIO</name>
<evidence type="ECO:0000313" key="5">
    <source>
        <dbReference type="Proteomes" id="UP000192582"/>
    </source>
</evidence>
<feature type="domain" description="Gamma-glutamylcyclotransferase AIG2-like" evidence="3">
    <location>
        <begin position="9"/>
        <end position="137"/>
    </location>
</feature>
<gene>
    <name evidence="4" type="ORF">SAMN00790413_00234</name>
</gene>
<dbReference type="Pfam" id="PF06094">
    <property type="entry name" value="GGACT"/>
    <property type="match status" value="1"/>
</dbReference>
<dbReference type="RefSeq" id="WP_084047940.1">
    <property type="nucleotide sequence ID" value="NZ_FWWU01000009.1"/>
</dbReference>
<dbReference type="SUPFAM" id="SSF110857">
    <property type="entry name" value="Gamma-glutamyl cyclotransferase-like"/>
    <property type="match status" value="1"/>
</dbReference>
<dbReference type="STRING" id="695939.SAMN00790413_00234"/>
<proteinExistence type="predicted"/>
<dbReference type="CDD" id="cd06661">
    <property type="entry name" value="GGCT_like"/>
    <property type="match status" value="1"/>
</dbReference>
<dbReference type="InterPro" id="IPR013024">
    <property type="entry name" value="GGCT-like"/>
</dbReference>
<reference evidence="4 5" key="1">
    <citation type="submission" date="2017-04" db="EMBL/GenBank/DDBJ databases">
        <authorList>
            <person name="Afonso C.L."/>
            <person name="Miller P.J."/>
            <person name="Scott M.A."/>
            <person name="Spackman E."/>
            <person name="Goraichik I."/>
            <person name="Dimitrov K.M."/>
            <person name="Suarez D.L."/>
            <person name="Swayne D.E."/>
        </authorList>
    </citation>
    <scope>NUCLEOTIDE SEQUENCE [LARGE SCALE GENOMIC DNA]</scope>
    <source>
        <strain evidence="4 5">KR-140</strain>
    </source>
</reference>
<sequence>MTAALLTRVFVYGTLRPGERNAAVARRGGTFTAVSALLSGYRLLHLLPEAYPGVVPGAPEDTVLGEVLTYAPADWDRALPFLDELEGVNDTPPLYIREQVTVGLEGGRELSAWVYVYADTARLSRPGVRPVPEGDWRMRKERDWPQASEH</sequence>
<dbReference type="Proteomes" id="UP000192582">
    <property type="component" value="Unassembled WGS sequence"/>
</dbReference>
<dbReference type="GO" id="GO:0016740">
    <property type="term" value="F:transferase activity"/>
    <property type="evidence" value="ECO:0007669"/>
    <property type="project" value="UniProtKB-KW"/>
</dbReference>